<dbReference type="AlphaFoldDB" id="A0A1D2VCC5"/>
<reference evidence="3" key="1">
    <citation type="submission" date="2016-05" db="EMBL/GenBank/DDBJ databases">
        <title>Comparative genomics of biotechnologically important yeasts.</title>
        <authorList>
            <consortium name="DOE Joint Genome Institute"/>
            <person name="Riley R."/>
            <person name="Haridas S."/>
            <person name="Wolfe K.H."/>
            <person name="Lopes M.R."/>
            <person name="Hittinger C.T."/>
            <person name="Goker M."/>
            <person name="Salamov A."/>
            <person name="Wisecaver J."/>
            <person name="Long T.M."/>
            <person name="Aerts A.L."/>
            <person name="Barry K."/>
            <person name="Choi C."/>
            <person name="Clum A."/>
            <person name="Coughlan A.Y."/>
            <person name="Deshpande S."/>
            <person name="Douglass A.P."/>
            <person name="Hanson S.J."/>
            <person name="Klenk H.-P."/>
            <person name="Labutti K."/>
            <person name="Lapidus A."/>
            <person name="Lindquist E."/>
            <person name="Lipzen A."/>
            <person name="Meier-Kolthoff J.P."/>
            <person name="Ohm R.A."/>
            <person name="Otillar R.P."/>
            <person name="Pangilinan J."/>
            <person name="Peng Y."/>
            <person name="Rokas A."/>
            <person name="Rosa C.A."/>
            <person name="Scheuner C."/>
            <person name="Sibirny A.A."/>
            <person name="Slot J.C."/>
            <person name="Stielow J.B."/>
            <person name="Sun H."/>
            <person name="Kurtzman C.P."/>
            <person name="Blackwell M."/>
            <person name="Grigoriev I.V."/>
            <person name="Jeffries T.W."/>
        </authorList>
    </citation>
    <scope>NUCLEOTIDE SEQUENCE [LARGE SCALE GENOMIC DNA]</scope>
    <source>
        <strain evidence="3">DSM 1968</strain>
    </source>
</reference>
<dbReference type="RefSeq" id="XP_020045582.1">
    <property type="nucleotide sequence ID" value="XM_020193820.1"/>
</dbReference>
<dbReference type="EMBL" id="KV454487">
    <property type="protein sequence ID" value="ODV59275.1"/>
    <property type="molecule type" value="Genomic_DNA"/>
</dbReference>
<evidence type="ECO:0000313" key="3">
    <source>
        <dbReference type="Proteomes" id="UP000095038"/>
    </source>
</evidence>
<keyword evidence="3" id="KW-1185">Reference proteome</keyword>
<dbReference type="InParanoid" id="A0A1D2VCC5"/>
<proteinExistence type="predicted"/>
<dbReference type="GeneID" id="30967456"/>
<organism evidence="2 3">
    <name type="scientific">Ascoidea rubescens DSM 1968</name>
    <dbReference type="NCBI Taxonomy" id="1344418"/>
    <lineage>
        <taxon>Eukaryota</taxon>
        <taxon>Fungi</taxon>
        <taxon>Dikarya</taxon>
        <taxon>Ascomycota</taxon>
        <taxon>Saccharomycotina</taxon>
        <taxon>Saccharomycetes</taxon>
        <taxon>Ascoideaceae</taxon>
        <taxon>Ascoidea</taxon>
    </lineage>
</organism>
<sequence>MISFPKFRYSTSSDTSSDSSNSINKMKKKTSKKYIYIQLLNESEIYYSKKPKLCIPSYKIQKNDPNFYLEYNYPSPNYLQKYFSKLGFYFDIDLIKSPLDFGYYKVYNQFYLDSFSNSSSNSLKSIVYKKNLKKLTSSRINNTHSHNYTLKFGCKCGECGQFIEIILNHDLFDYDFIENNDSFIPYISYFRHFIQNHI</sequence>
<evidence type="ECO:0000313" key="2">
    <source>
        <dbReference type="EMBL" id="ODV59275.1"/>
    </source>
</evidence>
<gene>
    <name evidence="2" type="ORF">ASCRUDRAFT_77342</name>
</gene>
<accession>A0A1D2VCC5</accession>
<evidence type="ECO:0000256" key="1">
    <source>
        <dbReference type="SAM" id="MobiDB-lite"/>
    </source>
</evidence>
<dbReference type="Proteomes" id="UP000095038">
    <property type="component" value="Unassembled WGS sequence"/>
</dbReference>
<protein>
    <submittedName>
        <fullName evidence="2">Uncharacterized protein</fullName>
    </submittedName>
</protein>
<feature type="region of interest" description="Disordered" evidence="1">
    <location>
        <begin position="1"/>
        <end position="24"/>
    </location>
</feature>
<name>A0A1D2VCC5_9ASCO</name>
<feature type="compositionally biased region" description="Low complexity" evidence="1">
    <location>
        <begin position="9"/>
        <end position="24"/>
    </location>
</feature>